<dbReference type="EMBL" id="CP001344">
    <property type="protein sequence ID" value="ACL47393.1"/>
    <property type="molecule type" value="Genomic_DNA"/>
</dbReference>
<accession>B8HPD3</accession>
<evidence type="ECO:0008006" key="4">
    <source>
        <dbReference type="Google" id="ProtNLM"/>
    </source>
</evidence>
<dbReference type="eggNOG" id="ENOG502Z9EX">
    <property type="taxonomic scope" value="Bacteria"/>
</dbReference>
<dbReference type="HOGENOM" id="CLU_747459_0_0_3"/>
<organism evidence="3">
    <name type="scientific">Cyanothece sp. (strain PCC 7425 / ATCC 29141)</name>
    <dbReference type="NCBI Taxonomy" id="395961"/>
    <lineage>
        <taxon>Bacteria</taxon>
        <taxon>Bacillati</taxon>
        <taxon>Cyanobacteriota</taxon>
        <taxon>Cyanophyceae</taxon>
        <taxon>Gomontiellales</taxon>
        <taxon>Cyanothecaceae</taxon>
        <taxon>Cyanothece</taxon>
    </lineage>
</organism>
<reference evidence="3" key="1">
    <citation type="submission" date="2009-01" db="EMBL/GenBank/DDBJ databases">
        <title>Complete sequence of chromosome Cyanothece sp. PCC 7425.</title>
        <authorList>
            <consortium name="US DOE Joint Genome Institute"/>
            <person name="Lucas S."/>
            <person name="Copeland A."/>
            <person name="Lapidus A."/>
            <person name="Glavina del Rio T."/>
            <person name="Dalin E."/>
            <person name="Tice H."/>
            <person name="Bruce D."/>
            <person name="Goodwin L."/>
            <person name="Pitluck S."/>
            <person name="Sims D."/>
            <person name="Meineke L."/>
            <person name="Brettin T."/>
            <person name="Detter J.C."/>
            <person name="Han C."/>
            <person name="Larimer F."/>
            <person name="Land M."/>
            <person name="Hauser L."/>
            <person name="Kyrpides N."/>
            <person name="Ovchinnikova G."/>
            <person name="Liberton M."/>
            <person name="Stoeckel J."/>
            <person name="Banerjee A."/>
            <person name="Singh A."/>
            <person name="Page L."/>
            <person name="Sato H."/>
            <person name="Zhao L."/>
            <person name="Sherman L."/>
            <person name="Pakrasi H."/>
            <person name="Richardson P."/>
        </authorList>
    </citation>
    <scope>NUCLEOTIDE SEQUENCE</scope>
    <source>
        <strain evidence="3">PCC 7425</strain>
    </source>
</reference>
<evidence type="ECO:0000256" key="1">
    <source>
        <dbReference type="SAM" id="MobiDB-lite"/>
    </source>
</evidence>
<feature type="transmembrane region" description="Helical" evidence="2">
    <location>
        <begin position="182"/>
        <end position="204"/>
    </location>
</feature>
<feature type="region of interest" description="Disordered" evidence="1">
    <location>
        <begin position="41"/>
        <end position="86"/>
    </location>
</feature>
<feature type="compositionally biased region" description="Polar residues" evidence="1">
    <location>
        <begin position="249"/>
        <end position="261"/>
    </location>
</feature>
<sequence>MSQPPSAAIVPAKLKAALGSLDVKLEVELAQYRYQRTLQQAPAPSFQEQPIPAIADPNDGLLSNSPIHLSAPEPSSSSILPAAPPPVSPPSEIVPVNSPSAPIELVNFSALDTLNPDTSVLDHVPATLESDLDAIAQDEHLQALTRSLHNPEDYLASSEALLRNVRPNDLALTQPNWRTALLSPWSLVAGLALLGSLFCIYLLVKPDLTPSVQVAIPSIPPPVPSPSPSPSLQQPDLAAKEFLPMNMGNLSRLQPTTSPAASPQVAPGTATTRPSPSPASVASSPPPVALKSLPGAPVGNDEFFYVVTDYTGPAALEQAQKVFPDAYVVNFKEGARIQFAAFEDNPSAQNLVLSLKRQGIVAKVRRPQTN</sequence>
<dbReference type="OrthoDB" id="532902at2"/>
<dbReference type="STRING" id="395961.Cyan7425_5099"/>
<feature type="compositionally biased region" description="Low complexity" evidence="1">
    <location>
        <begin position="69"/>
        <end position="81"/>
    </location>
</feature>
<protein>
    <recommendedName>
        <fullName evidence="4">SPOR domain-containing protein</fullName>
    </recommendedName>
</protein>
<dbReference type="AlphaFoldDB" id="B8HPD3"/>
<evidence type="ECO:0000256" key="2">
    <source>
        <dbReference type="SAM" id="Phobius"/>
    </source>
</evidence>
<name>B8HPD3_CYAP4</name>
<proteinExistence type="predicted"/>
<keyword evidence="2" id="KW-0812">Transmembrane</keyword>
<gene>
    <name evidence="3" type="ordered locus">Cyan7425_5099</name>
</gene>
<feature type="region of interest" description="Disordered" evidence="1">
    <location>
        <begin position="249"/>
        <end position="288"/>
    </location>
</feature>
<keyword evidence="2" id="KW-0472">Membrane</keyword>
<evidence type="ECO:0000313" key="3">
    <source>
        <dbReference type="EMBL" id="ACL47393.1"/>
    </source>
</evidence>
<keyword evidence="2" id="KW-1133">Transmembrane helix</keyword>
<dbReference type="KEGG" id="cyn:Cyan7425_5099"/>